<dbReference type="InterPro" id="IPR043138">
    <property type="entry name" value="GGT_lsub"/>
</dbReference>
<sequence length="595" mass="62892">MTSERSFRIIPNDDVTFYPRVFGRRGVVASHHTLSAAAGLDALKAGGNAVDAAVAATFVEGVLNPNMHTIGGECPILVALASGGVICVNGNTMAPGKATPETYRSLGHDAIPSEGILAAGVPAAFGALVVAASRYGRLSFADLVRPALELARDGFPVHAGLLRQHKFGIVANADRFLSEWASTGAVYMPGGGVPAEGSLLTNPALAAMFAHLAAEEVAAGGGREHGLRAVFESFYRGDVAREIVAFSKDQGGLLERSDFDAFEIPLEDPVSLDFAGARIHKCPAWNQGPALLQSLSILKAHDLEAMGHNGADYVHTVTEAMKLAFADREQYYGDTRHGNIPIEDLLDDAYGLARAGLIDPAVASAELRPGDPTGGKPLLDPSDRFGGASWGAGTVHVDTADAEGNLCSFTPSGAWIKSSPVIPALGFPLGNRISNFHLGPAHHPNVIAPFKRPRTTISPTIVTRGDEPWIACGSMGGDQQDQWQLQFLLNRLVFGMPLQRAIEAPKFSSEHFPGFFAPHSFFTNRLRAEVTLGPEVLAELARRGHDVSIGPAWSEGFMLAVERPLSGQPSPMALEAGCDPRGAKSEVFPAAAVAW</sequence>
<dbReference type="InterPro" id="IPR052896">
    <property type="entry name" value="GGT-like_enzyme"/>
</dbReference>
<evidence type="ECO:0000313" key="2">
    <source>
        <dbReference type="Proteomes" id="UP000019486"/>
    </source>
</evidence>
<name>W9GXP0_9PROT</name>
<dbReference type="InterPro" id="IPR043137">
    <property type="entry name" value="GGT_ssub_C"/>
</dbReference>
<reference evidence="1 2" key="1">
    <citation type="submission" date="2013-08" db="EMBL/GenBank/DDBJ databases">
        <title>The genome sequence of Skermanella stibiiresistens.</title>
        <authorList>
            <person name="Zhu W."/>
            <person name="Wang G."/>
        </authorList>
    </citation>
    <scope>NUCLEOTIDE SEQUENCE [LARGE SCALE GENOMIC DNA]</scope>
    <source>
        <strain evidence="1 2">SB22</strain>
    </source>
</reference>
<dbReference type="STRING" id="1385369.N825_12295"/>
<dbReference type="EMBL" id="AVFL01000017">
    <property type="protein sequence ID" value="EWY38584.1"/>
    <property type="molecule type" value="Genomic_DNA"/>
</dbReference>
<dbReference type="PATRIC" id="fig|1385369.3.peg.4350"/>
<organism evidence="1 2">
    <name type="scientific">Skermanella stibiiresistens SB22</name>
    <dbReference type="NCBI Taxonomy" id="1385369"/>
    <lineage>
        <taxon>Bacteria</taxon>
        <taxon>Pseudomonadati</taxon>
        <taxon>Pseudomonadota</taxon>
        <taxon>Alphaproteobacteria</taxon>
        <taxon>Rhodospirillales</taxon>
        <taxon>Azospirillaceae</taxon>
        <taxon>Skermanella</taxon>
    </lineage>
</organism>
<comment type="caution">
    <text evidence="1">The sequence shown here is derived from an EMBL/GenBank/DDBJ whole genome shotgun (WGS) entry which is preliminary data.</text>
</comment>
<dbReference type="Gene3D" id="1.10.246.130">
    <property type="match status" value="1"/>
</dbReference>
<dbReference type="OrthoDB" id="9781342at2"/>
<proteinExistence type="predicted"/>
<evidence type="ECO:0000313" key="1">
    <source>
        <dbReference type="EMBL" id="EWY38584.1"/>
    </source>
</evidence>
<gene>
    <name evidence="1" type="ORF">N825_12295</name>
</gene>
<dbReference type="Proteomes" id="UP000019486">
    <property type="component" value="Unassembled WGS sequence"/>
</dbReference>
<dbReference type="PANTHER" id="PTHR43881:SF1">
    <property type="entry name" value="GAMMA-GLUTAMYLTRANSPEPTIDASE (AFU_ORTHOLOGUE AFUA_4G13580)"/>
    <property type="match status" value="1"/>
</dbReference>
<dbReference type="RefSeq" id="WP_051512717.1">
    <property type="nucleotide sequence ID" value="NZ_AVFL01000017.1"/>
</dbReference>
<dbReference type="PANTHER" id="PTHR43881">
    <property type="entry name" value="GAMMA-GLUTAMYLTRANSPEPTIDASE (AFU_ORTHOLOGUE AFUA_4G13580)"/>
    <property type="match status" value="1"/>
</dbReference>
<dbReference type="Pfam" id="PF01019">
    <property type="entry name" value="G_glu_transpept"/>
    <property type="match status" value="1"/>
</dbReference>
<dbReference type="InterPro" id="IPR029055">
    <property type="entry name" value="Ntn_hydrolases_N"/>
</dbReference>
<dbReference type="SUPFAM" id="SSF56235">
    <property type="entry name" value="N-terminal nucleophile aminohydrolases (Ntn hydrolases)"/>
    <property type="match status" value="1"/>
</dbReference>
<evidence type="ECO:0008006" key="3">
    <source>
        <dbReference type="Google" id="ProtNLM"/>
    </source>
</evidence>
<dbReference type="PRINTS" id="PR01210">
    <property type="entry name" value="GGTRANSPTASE"/>
</dbReference>
<dbReference type="Gene3D" id="3.60.20.40">
    <property type="match status" value="1"/>
</dbReference>
<dbReference type="AlphaFoldDB" id="W9GXP0"/>
<accession>W9GXP0</accession>
<keyword evidence="2" id="KW-1185">Reference proteome</keyword>
<protein>
    <recommendedName>
        <fullName evidence="3">Gamma-glutamyltransferase</fullName>
    </recommendedName>
</protein>